<dbReference type="EMBL" id="SOAZ01000012">
    <property type="protein sequence ID" value="TDT57279.1"/>
    <property type="molecule type" value="Genomic_DNA"/>
</dbReference>
<evidence type="ECO:0000313" key="2">
    <source>
        <dbReference type="Proteomes" id="UP000295325"/>
    </source>
</evidence>
<comment type="caution">
    <text evidence="1">The sequence shown here is derived from an EMBL/GenBank/DDBJ whole genome shotgun (WGS) entry which is preliminary data.</text>
</comment>
<dbReference type="InterPro" id="IPR014975">
    <property type="entry name" value="DUF1836"/>
</dbReference>
<evidence type="ECO:0000313" key="1">
    <source>
        <dbReference type="EMBL" id="TDT57279.1"/>
    </source>
</evidence>
<dbReference type="PANTHER" id="PTHR40056:SF1">
    <property type="entry name" value="DUF1836 DOMAIN-CONTAINING PROTEIN"/>
    <property type="match status" value="1"/>
</dbReference>
<dbReference type="AlphaFoldDB" id="A0A4R7KPU9"/>
<reference evidence="1 2" key="1">
    <citation type="submission" date="2019-03" db="EMBL/GenBank/DDBJ databases">
        <title>Genomic Encyclopedia of Type Strains, Phase IV (KMG-IV): sequencing the most valuable type-strain genomes for metagenomic binning, comparative biology and taxonomic classification.</title>
        <authorList>
            <person name="Goeker M."/>
        </authorList>
    </citation>
    <scope>NUCLEOTIDE SEQUENCE [LARGE SCALE GENOMIC DNA]</scope>
    <source>
        <strain evidence="1 2">DSM 24455</strain>
    </source>
</reference>
<protein>
    <submittedName>
        <fullName evidence="1">Uncharacterized protein DUF1836</fullName>
    </submittedName>
</protein>
<dbReference type="Proteomes" id="UP000295325">
    <property type="component" value="Unassembled WGS sequence"/>
</dbReference>
<dbReference type="Pfam" id="PF08876">
    <property type="entry name" value="DUF1836"/>
    <property type="match status" value="1"/>
</dbReference>
<accession>A0A4R7KPU9</accession>
<sequence length="201" mass="23576">MRLNKDDLAKLISDMSLLDDIRPSEIPDIDLYMDQVTTFFNDRLGHLKRDEKDKILTKTMINNYTKAGILMPPKNKKYSKRHIILLILIYYLKQIISINDIKTIIGPILNNINTEEDDIIPLEDIYSTLIEIKHREFENYRNVFDEKFNLIKDKTSNLDGENKELAELFLTVLILIAQADAQKRLAEKIIDNYFKKAETQD</sequence>
<gene>
    <name evidence="1" type="ORF">EDD71_11261</name>
</gene>
<dbReference type="RefSeq" id="WP_133628326.1">
    <property type="nucleotide sequence ID" value="NZ_SOAZ01000012.1"/>
</dbReference>
<name>A0A4R7KPU9_9CLOT</name>
<proteinExistence type="predicted"/>
<keyword evidence="2" id="KW-1185">Reference proteome</keyword>
<organism evidence="1 2">
    <name type="scientific">Fonticella tunisiensis</name>
    <dbReference type="NCBI Taxonomy" id="1096341"/>
    <lineage>
        <taxon>Bacteria</taxon>
        <taxon>Bacillati</taxon>
        <taxon>Bacillota</taxon>
        <taxon>Clostridia</taxon>
        <taxon>Eubacteriales</taxon>
        <taxon>Clostridiaceae</taxon>
        <taxon>Fonticella</taxon>
    </lineage>
</organism>
<dbReference type="OrthoDB" id="3191472at2"/>
<dbReference type="PANTHER" id="PTHR40056">
    <property type="entry name" value="HYPOTHETICAL CYTOSOLIC PROTEIN"/>
    <property type="match status" value="1"/>
</dbReference>